<dbReference type="WBParaSite" id="BTMF_0001567401-mRNA-1">
    <property type="protein sequence ID" value="BTMF_0001567401-mRNA-1"/>
    <property type="gene ID" value="BTMF_0001567401"/>
</dbReference>
<evidence type="ECO:0000313" key="1">
    <source>
        <dbReference type="WBParaSite" id="BTMF_0001567401-mRNA-1"/>
    </source>
</evidence>
<protein>
    <submittedName>
        <fullName evidence="1">Protein-serine/threonine phosphatase</fullName>
    </submittedName>
</protein>
<dbReference type="AlphaFoldDB" id="A0A0R3R6N0"/>
<proteinExistence type="predicted"/>
<reference evidence="1" key="1">
    <citation type="submission" date="2017-02" db="UniProtKB">
        <authorList>
            <consortium name="WormBaseParasite"/>
        </authorList>
    </citation>
    <scope>IDENTIFICATION</scope>
</reference>
<organism evidence="1">
    <name type="scientific">Brugia timori</name>
    <dbReference type="NCBI Taxonomy" id="42155"/>
    <lineage>
        <taxon>Eukaryota</taxon>
        <taxon>Metazoa</taxon>
        <taxon>Ecdysozoa</taxon>
        <taxon>Nematoda</taxon>
        <taxon>Chromadorea</taxon>
        <taxon>Rhabditida</taxon>
        <taxon>Spirurina</taxon>
        <taxon>Spiruromorpha</taxon>
        <taxon>Filarioidea</taxon>
        <taxon>Onchocercidae</taxon>
        <taxon>Brugia</taxon>
    </lineage>
</organism>
<name>A0A0R3R6N0_9BILA</name>
<sequence>LVGQRDRNRPVLAIGNGKDVVLTSKTHFFLQVYFPNQFFL</sequence>
<accession>A0A0R3R6N0</accession>